<dbReference type="InterPro" id="IPR025588">
    <property type="entry name" value="YcxB-like_C"/>
</dbReference>
<evidence type="ECO:0000313" key="3">
    <source>
        <dbReference type="EMBL" id="WOE75276.1"/>
    </source>
</evidence>
<evidence type="ECO:0000256" key="1">
    <source>
        <dbReference type="SAM" id="Phobius"/>
    </source>
</evidence>
<keyword evidence="1" id="KW-1133">Transmembrane helix</keyword>
<sequence length="184" mass="20867">MEPVHFTLSEQAMIAAQRDWWRGAASWKKIAKGCAILWFFYLVFMLILGWTSDGDVSIQDAIGMAVLSLLVTIAVVAIIHIGSYLLTPYFARKAWRQHLAIRAPTSVSWDDKVIVIDNEYGRSQLPWSGFVGWHDGRDNVLLYQSDRLFNMLPKTEFSEALQAEVIAHLKAANVPRKYGLGRSR</sequence>
<dbReference type="Pfam" id="PF14317">
    <property type="entry name" value="YcxB"/>
    <property type="match status" value="1"/>
</dbReference>
<feature type="transmembrane region" description="Helical" evidence="1">
    <location>
        <begin position="62"/>
        <end position="86"/>
    </location>
</feature>
<dbReference type="Proteomes" id="UP001302429">
    <property type="component" value="Chromosome"/>
</dbReference>
<dbReference type="RefSeq" id="WP_317082045.1">
    <property type="nucleotide sequence ID" value="NZ_CP136594.1"/>
</dbReference>
<evidence type="ECO:0000259" key="2">
    <source>
        <dbReference type="Pfam" id="PF14317"/>
    </source>
</evidence>
<reference evidence="3 4" key="1">
    <citation type="submission" date="2023-10" db="EMBL/GenBank/DDBJ databases">
        <title>Complete genome sequence of a Sphingomonadaceae bacterium.</title>
        <authorList>
            <person name="Yan C."/>
        </authorList>
    </citation>
    <scope>NUCLEOTIDE SEQUENCE [LARGE SCALE GENOMIC DNA]</scope>
    <source>
        <strain evidence="3 4">SCSIO 66989</strain>
    </source>
</reference>
<dbReference type="KEGG" id="acoa:RB602_00725"/>
<organism evidence="3 4">
    <name type="scientific">Alterisphingorhabdus coralli</name>
    <dbReference type="NCBI Taxonomy" id="3071408"/>
    <lineage>
        <taxon>Bacteria</taxon>
        <taxon>Pseudomonadati</taxon>
        <taxon>Pseudomonadota</taxon>
        <taxon>Alphaproteobacteria</taxon>
        <taxon>Sphingomonadales</taxon>
        <taxon>Sphingomonadaceae</taxon>
        <taxon>Alterisphingorhabdus (ex Yan et al. 2024)</taxon>
    </lineage>
</organism>
<keyword evidence="1" id="KW-0472">Membrane</keyword>
<proteinExistence type="predicted"/>
<keyword evidence="4" id="KW-1185">Reference proteome</keyword>
<dbReference type="EMBL" id="CP136594">
    <property type="protein sequence ID" value="WOE75276.1"/>
    <property type="molecule type" value="Genomic_DNA"/>
</dbReference>
<keyword evidence="1" id="KW-0812">Transmembrane</keyword>
<gene>
    <name evidence="3" type="ORF">RB602_00725</name>
</gene>
<dbReference type="AlphaFoldDB" id="A0AA97F870"/>
<feature type="domain" description="YcxB-like C-terminal" evidence="2">
    <location>
        <begin position="110"/>
        <end position="169"/>
    </location>
</feature>
<accession>A0AA97F870</accession>
<name>A0AA97F870_9SPHN</name>
<feature type="transmembrane region" description="Helical" evidence="1">
    <location>
        <begin position="30"/>
        <end position="50"/>
    </location>
</feature>
<evidence type="ECO:0000313" key="4">
    <source>
        <dbReference type="Proteomes" id="UP001302429"/>
    </source>
</evidence>
<protein>
    <submittedName>
        <fullName evidence="3">YcxB family protein</fullName>
    </submittedName>
</protein>